<evidence type="ECO:0000313" key="2">
    <source>
        <dbReference type="RefSeq" id="XP_029651974.1"/>
    </source>
</evidence>
<dbReference type="KEGG" id="osn:115225165"/>
<name>A0A6P7TJG4_9MOLL</name>
<protein>
    <submittedName>
        <fullName evidence="2">Uncharacterized protein LOC115225165</fullName>
    </submittedName>
</protein>
<evidence type="ECO:0000313" key="1">
    <source>
        <dbReference type="Proteomes" id="UP000515154"/>
    </source>
</evidence>
<keyword evidence="1" id="KW-1185">Reference proteome</keyword>
<dbReference type="PANTHER" id="PTHR33327">
    <property type="entry name" value="ENDONUCLEASE"/>
    <property type="match status" value="1"/>
</dbReference>
<dbReference type="Proteomes" id="UP000515154">
    <property type="component" value="Linkage group LG27"/>
</dbReference>
<dbReference type="RefSeq" id="XP_029651974.1">
    <property type="nucleotide sequence ID" value="XM_029796114.1"/>
</dbReference>
<sequence length="199" mass="22305">MPPPLSTSARDLIIDPNPDATYASVKAEILRRNTRSAESRFNELIQGEELGDRTPSEFLRSLRASSGGSTDMPLFREIFFSKLPSSIRKIFDTALEDITVDQLATMADKVLEIYGHPSSHSAASDKSSPLSYDAISDKLDVLTRQMDALCRDYRRCSRSRSRSASRTPQSHSGLCWYHSKFAGKAHTCIQPCSFKPWRN</sequence>
<reference evidence="2" key="1">
    <citation type="submission" date="2025-08" db="UniProtKB">
        <authorList>
            <consortium name="RefSeq"/>
        </authorList>
    </citation>
    <scope>IDENTIFICATION</scope>
</reference>
<accession>A0A6P7TJG4</accession>
<gene>
    <name evidence="2" type="primary">LOC115225165</name>
</gene>
<dbReference type="PANTHER" id="PTHR33327:SF3">
    <property type="entry name" value="RNA-DIRECTED DNA POLYMERASE"/>
    <property type="match status" value="1"/>
</dbReference>
<organism evidence="1 2">
    <name type="scientific">Octopus sinensis</name>
    <name type="common">East Asian common octopus</name>
    <dbReference type="NCBI Taxonomy" id="2607531"/>
    <lineage>
        <taxon>Eukaryota</taxon>
        <taxon>Metazoa</taxon>
        <taxon>Spiralia</taxon>
        <taxon>Lophotrochozoa</taxon>
        <taxon>Mollusca</taxon>
        <taxon>Cephalopoda</taxon>
        <taxon>Coleoidea</taxon>
        <taxon>Octopodiformes</taxon>
        <taxon>Octopoda</taxon>
        <taxon>Incirrata</taxon>
        <taxon>Octopodidae</taxon>
        <taxon>Octopus</taxon>
    </lineage>
</organism>
<dbReference type="AlphaFoldDB" id="A0A6P7TJG4"/>
<proteinExistence type="predicted"/>